<reference evidence="3" key="1">
    <citation type="journal article" date="2019" name="Int. J. Syst. Evol. Microbiol.">
        <title>The Global Catalogue of Microorganisms (GCM) 10K type strain sequencing project: providing services to taxonomists for standard genome sequencing and annotation.</title>
        <authorList>
            <consortium name="The Broad Institute Genomics Platform"/>
            <consortium name="The Broad Institute Genome Sequencing Center for Infectious Disease"/>
            <person name="Wu L."/>
            <person name="Ma J."/>
        </authorList>
    </citation>
    <scope>NUCLEOTIDE SEQUENCE [LARGE SCALE GENOMIC DNA]</scope>
    <source>
        <strain evidence="3">JCM 17986</strain>
    </source>
</reference>
<gene>
    <name evidence="2" type="ORF">GCM10023205_60000</name>
</gene>
<evidence type="ECO:0000313" key="2">
    <source>
        <dbReference type="EMBL" id="GAA4982528.1"/>
    </source>
</evidence>
<feature type="compositionally biased region" description="Basic and acidic residues" evidence="1">
    <location>
        <begin position="271"/>
        <end position="282"/>
    </location>
</feature>
<comment type="caution">
    <text evidence="2">The sequence shown here is derived from an EMBL/GenBank/DDBJ whole genome shotgun (WGS) entry which is preliminary data.</text>
</comment>
<protein>
    <submittedName>
        <fullName evidence="2">Uncharacterized protein</fullName>
    </submittedName>
</protein>
<feature type="compositionally biased region" description="Low complexity" evidence="1">
    <location>
        <begin position="260"/>
        <end position="270"/>
    </location>
</feature>
<evidence type="ECO:0000313" key="3">
    <source>
        <dbReference type="Proteomes" id="UP001500466"/>
    </source>
</evidence>
<proteinExistence type="predicted"/>
<evidence type="ECO:0000256" key="1">
    <source>
        <dbReference type="SAM" id="MobiDB-lite"/>
    </source>
</evidence>
<sequence>MAFLAHTRGKRQTLNVTWEPLAAEAREHVRGQRLGGPLGRWIADRDRTWHDRHAAQVTARLNEAFDRRYAKGGEFRDEIKGASWGLRYEGDRAVILAESLDAMAKRMGRGKEARQLAAGFRNVSGALRESARWTYRAAGEREPWDDKWTEAYQQGEVASRSYRTPAEPAQSPAAVSEATALLRSAIDKRAEANELAPGRWHVDPPGTKSRDVALAYDKLAHRVQSGIAPENPIWPDNWSETPAELARTARQLADERRAELAAAASSATPRRGPERTGPERGGPEQPPTRALRQPAPRRPAPGPRARAGSDLRSMTAKAAAGLDNAAGLHSSPDPRVVDAQRRLRKTIGRVNRPQELGEHVETMLANEVSTGGAYGMMPTPPVDKRTAGLDKSIEPRRGPEK</sequence>
<dbReference type="EMBL" id="BAABHS010000025">
    <property type="protein sequence ID" value="GAA4982528.1"/>
    <property type="molecule type" value="Genomic_DNA"/>
</dbReference>
<accession>A0ABP9HZF9</accession>
<feature type="region of interest" description="Disordered" evidence="1">
    <location>
        <begin position="370"/>
        <end position="401"/>
    </location>
</feature>
<dbReference type="RefSeq" id="WP_345678867.1">
    <property type="nucleotide sequence ID" value="NZ_BAABHS010000025.1"/>
</dbReference>
<dbReference type="Proteomes" id="UP001500466">
    <property type="component" value="Unassembled WGS sequence"/>
</dbReference>
<organism evidence="2 3">
    <name type="scientific">Yinghuangia aomiensis</name>
    <dbReference type="NCBI Taxonomy" id="676205"/>
    <lineage>
        <taxon>Bacteria</taxon>
        <taxon>Bacillati</taxon>
        <taxon>Actinomycetota</taxon>
        <taxon>Actinomycetes</taxon>
        <taxon>Kitasatosporales</taxon>
        <taxon>Streptomycetaceae</taxon>
        <taxon>Yinghuangia</taxon>
    </lineage>
</organism>
<feature type="compositionally biased region" description="Basic and acidic residues" evidence="1">
    <location>
        <begin position="382"/>
        <end position="401"/>
    </location>
</feature>
<feature type="region of interest" description="Disordered" evidence="1">
    <location>
        <begin position="252"/>
        <end position="315"/>
    </location>
</feature>
<keyword evidence="3" id="KW-1185">Reference proteome</keyword>
<name>A0ABP9HZF9_9ACTN</name>